<dbReference type="PANTHER" id="PTHR33888:SF1">
    <property type="entry name" value="RIKEN CDNA 4932415D10 GENE"/>
    <property type="match status" value="1"/>
</dbReference>
<feature type="compositionally biased region" description="Low complexity" evidence="1">
    <location>
        <begin position="5307"/>
        <end position="5318"/>
    </location>
</feature>
<feature type="compositionally biased region" description="Polar residues" evidence="1">
    <location>
        <begin position="4972"/>
        <end position="4987"/>
    </location>
</feature>
<feature type="compositionally biased region" description="Polar residues" evidence="1">
    <location>
        <begin position="4903"/>
        <end position="4915"/>
    </location>
</feature>
<organism evidence="3 4">
    <name type="scientific">Erinaceus europaeus</name>
    <name type="common">Western European hedgehog</name>
    <dbReference type="NCBI Taxonomy" id="9365"/>
    <lineage>
        <taxon>Eukaryota</taxon>
        <taxon>Metazoa</taxon>
        <taxon>Chordata</taxon>
        <taxon>Craniata</taxon>
        <taxon>Vertebrata</taxon>
        <taxon>Euteleostomi</taxon>
        <taxon>Mammalia</taxon>
        <taxon>Eutheria</taxon>
        <taxon>Laurasiatheria</taxon>
        <taxon>Eulipotyphla</taxon>
        <taxon>Erinaceidae</taxon>
        <taxon>Erinaceinae</taxon>
        <taxon>Erinaceus</taxon>
    </lineage>
</organism>
<accession>A0ABM3X1P9</accession>
<feature type="compositionally biased region" description="Basic residues" evidence="1">
    <location>
        <begin position="5343"/>
        <end position="5352"/>
    </location>
</feature>
<feature type="region of interest" description="Disordered" evidence="1">
    <location>
        <begin position="4903"/>
        <end position="4987"/>
    </location>
</feature>
<keyword evidence="2" id="KW-0472">Membrane</keyword>
<feature type="compositionally biased region" description="Basic and acidic residues" evidence="1">
    <location>
        <begin position="5226"/>
        <end position="5259"/>
    </location>
</feature>
<proteinExistence type="predicted"/>
<dbReference type="GeneID" id="132537445"/>
<dbReference type="PANTHER" id="PTHR33888">
    <property type="entry name" value="RIKEN CDNA 4932415D10 GENE"/>
    <property type="match status" value="1"/>
</dbReference>
<keyword evidence="2" id="KW-1133">Transmembrane helix</keyword>
<feature type="region of interest" description="Disordered" evidence="1">
    <location>
        <begin position="4111"/>
        <end position="4131"/>
    </location>
</feature>
<feature type="region of interest" description="Disordered" evidence="1">
    <location>
        <begin position="5076"/>
        <end position="5424"/>
    </location>
</feature>
<feature type="compositionally biased region" description="Basic and acidic residues" evidence="1">
    <location>
        <begin position="5150"/>
        <end position="5160"/>
    </location>
</feature>
<feature type="compositionally biased region" description="Basic and acidic residues" evidence="1">
    <location>
        <begin position="5371"/>
        <end position="5382"/>
    </location>
</feature>
<feature type="compositionally biased region" description="Basic and acidic residues" evidence="1">
    <location>
        <begin position="5321"/>
        <end position="5342"/>
    </location>
</feature>
<evidence type="ECO:0000256" key="1">
    <source>
        <dbReference type="SAM" id="MobiDB-lite"/>
    </source>
</evidence>
<reference evidence="4" key="1">
    <citation type="submission" date="2025-08" db="UniProtKB">
        <authorList>
            <consortium name="RefSeq"/>
        </authorList>
    </citation>
    <scope>IDENTIFICATION</scope>
</reference>
<protein>
    <submittedName>
        <fullName evidence="4">Uncharacterized protein C2orf16 homolog</fullName>
    </submittedName>
</protein>
<keyword evidence="2" id="KW-0812">Transmembrane</keyword>
<gene>
    <name evidence="4" type="primary">SPATA31H1</name>
</gene>
<feature type="compositionally biased region" description="Polar residues" evidence="1">
    <location>
        <begin position="3422"/>
        <end position="3437"/>
    </location>
</feature>
<feature type="region of interest" description="Disordered" evidence="1">
    <location>
        <begin position="1832"/>
        <end position="1855"/>
    </location>
</feature>
<feature type="compositionally biased region" description="Basic and acidic residues" evidence="1">
    <location>
        <begin position="5170"/>
        <end position="5190"/>
    </location>
</feature>
<feature type="region of interest" description="Disordered" evidence="1">
    <location>
        <begin position="3570"/>
        <end position="3589"/>
    </location>
</feature>
<feature type="compositionally biased region" description="Low complexity" evidence="1">
    <location>
        <begin position="4501"/>
        <end position="4510"/>
    </location>
</feature>
<evidence type="ECO:0000313" key="3">
    <source>
        <dbReference type="Proteomes" id="UP001652624"/>
    </source>
</evidence>
<evidence type="ECO:0000313" key="4">
    <source>
        <dbReference type="RefSeq" id="XP_060042749.1"/>
    </source>
</evidence>
<feature type="compositionally biased region" description="Polar residues" evidence="1">
    <location>
        <begin position="5356"/>
        <end position="5370"/>
    </location>
</feature>
<feature type="compositionally biased region" description="Polar residues" evidence="1">
    <location>
        <begin position="5292"/>
        <end position="5305"/>
    </location>
</feature>
<feature type="compositionally biased region" description="Basic and acidic residues" evidence="1">
    <location>
        <begin position="5268"/>
        <end position="5291"/>
    </location>
</feature>
<feature type="compositionally biased region" description="Low complexity" evidence="1">
    <location>
        <begin position="5103"/>
        <end position="5115"/>
    </location>
</feature>
<feature type="region of interest" description="Disordered" evidence="1">
    <location>
        <begin position="1543"/>
        <end position="1563"/>
    </location>
</feature>
<feature type="compositionally biased region" description="Polar residues" evidence="1">
    <location>
        <begin position="4940"/>
        <end position="4958"/>
    </location>
</feature>
<feature type="region of interest" description="Disordered" evidence="1">
    <location>
        <begin position="3415"/>
        <end position="3437"/>
    </location>
</feature>
<feature type="transmembrane region" description="Helical" evidence="2">
    <location>
        <begin position="12"/>
        <end position="32"/>
    </location>
</feature>
<name>A0ABM3X1P9_ERIEU</name>
<dbReference type="Proteomes" id="UP001652624">
    <property type="component" value="Chromosome 3"/>
</dbReference>
<evidence type="ECO:0000256" key="2">
    <source>
        <dbReference type="SAM" id="Phobius"/>
    </source>
</evidence>
<feature type="region of interest" description="Disordered" evidence="1">
    <location>
        <begin position="4821"/>
        <end position="4880"/>
    </location>
</feature>
<feature type="compositionally biased region" description="Basic residues" evidence="1">
    <location>
        <begin position="4917"/>
        <end position="4939"/>
    </location>
</feature>
<feature type="compositionally biased region" description="Polar residues" evidence="1">
    <location>
        <begin position="5078"/>
        <end position="5102"/>
    </location>
</feature>
<feature type="compositionally biased region" description="Polar residues" evidence="1">
    <location>
        <begin position="4849"/>
        <end position="4880"/>
    </location>
</feature>
<feature type="region of interest" description="Disordered" evidence="1">
    <location>
        <begin position="2829"/>
        <end position="2849"/>
    </location>
</feature>
<dbReference type="RefSeq" id="XP_060042749.1">
    <property type="nucleotide sequence ID" value="XM_060186766.1"/>
</dbReference>
<sequence length="5424" mass="602837">MAPLWELAIPEPSCLSLLLLSGFLIWGFWMLFSGKLSRTQATVKADAEISKQHKLKDIQKFTAPQWEENLRMNFMEGNLTCLSGFPMGWAQEYILWSMDRSLQQIFQHLENARSSLMELCLPESQNVIASSTSSVIMTQEPVPPSCDCKKAKHIDQRISSGTSSSDSSLSHLPVFSETNWQFRSSSLPTFSTKKSTVFRDKGSSLPSLQLSELGKPTFFQNLEAFSPLMSQNSFTNSVFECSDVFEEQKKTKAERRSKSHLTSDQEPGVISEMRPQFPECTLIQLSPIAKWELEGHMAWKVCTLRKQTVPLAVRESWAMLNYLSEVQREVPEPEKTQVQLSMPMHQSTEQNSNNKSSDLSSFQLKMNIGVESGLSRTKTKISQSLIPAKPLQPGDGPQMLGLKPLVTSMGTRPPQSVGVDIIQEETTFLQKDPKHILELSIEQRVIGLPEKNIQQQKTQVTNMELTPRLPCQDTDSIKVTPLALLQVMDSMGMIPESHSEVIESVGLFTQLQNKAMKRTQGMKTMTESHKPLFEVTKAVEVIPVSQCQIKESKMLMSRSVKQDTDNVKVTPVALLQVMDSMGMTEKSHPCILGSVEMTPRPQYPDKESMKMNTLSDHQVLRPGKMSSQHTATETVEMTPESQHKVIESVGKTSSSQSKVKELEAIPASICQKTESSEMISGTSPQVMDYMKVTPVALLQTMDSMGLIPPAQPHITRPAGLTPDSQSQVATLDPRITQSDVLTSNCPTTPGSLGFAESVDLSLKAIPKVMKSEEKVSAPSHYSIHSLKITPRGSPVGIITALQPQDVQTKDLTPTLASQDKESLEITPIPWTQVLDSIGMTSPSHQHSIESMSLTSGSLPQAKESLRLTPEHQILEHLEMIPKQSHQVMETTGLTSDTCLQRKKSVELTQLSHQVIESLGTIPTSLGQGIESMGINQKPQQRVTESAVKTTVLLPQSIESAPKLTITDAIELPPGLQNAESGKLTLGPKLQCIRSVDVTTNSTPHIVKYEQLIPGVNSKELPPEFQPLSVKSAELSQASQWQSKKPIEVIPSSQSQGIRYAPLTLGLPSVRTVEEALRSPKEGKESVDLVPEPCLQNIRSKDRASVLSPEEVKTPQMVACRKQDIKHVEVVPGAYIPTVLSVELKPKPNNQIIKPEGLTSCNQTPKAWGMILEPVKQETESKLTFDTCHEVKESVGATQTSLGYISGSLSPTSKFLQMNPLSPKCTPETLLQSVKIMGEMPVMQHTSQGSLGLVPGPEKQSVKSEMFTPEFQRMKFVHLDAEPYSGVVNYEELITEPQFENVESMPLTSGPQSQSIEPERLTLEPLMSEKQCMDFTPQEESRPFIPEPQLLHAESRRLSMEPHLQVKGFTTRPTDQETAPAELASAIWPQKEESMKLTPQQVTEIAGVKPRHYFQKISRSTPGLGYHDTKTVRPTYEALAQKSTGQTMESTGMIVRPHLQVTETSVRPESENIEMVGGALFPVKNIQQAMPAPSYSQKVSLRSEMKYKKTEPLLEILKSVKLTSKLAPIVLGSKQFTTELKPHVGELGSRPQSQEVKPRQLGPESKLQDMKCANLIQQSIPKVVDSEKVIQQTVLSSTRPEALTKDPQLQGVKSIPGPLLQSVRFSKSSPRSFLQGKKPLGFTPQCGVKSNEVTPGSPIQEIKLSDCIPGQKHQSIQLTPEPQTQGGKFRELSSGPCLQDVIFPDLTPEPKNQDFKCVQSIPKTQFKDVKTLKFVAELPLQSSQLFPVRDMKSVLSPIVSQFYSKEHMKSASQLHSHSVKSEEIHVGPRQEEVKFSELTSGPKLQGVKFGEQAPGFTFHGVKPVAVIPELGRQDSSSVKGSPKLQDKKQAGHNLGPRLQDVKFRDLILETQPQSVKSSELKAGPQLQCVKFSELPPESNIHGIRSVELCSDPEQQGVKPKLSVPHQQFQDHTPRFESDITYKLASKQQKPDAKYMGLTHELQLPSVNSCELGDRKSSELIQQRQLQDTKTVEWIPVSKLHFKSDLLTSEPQVVDKNSATSTLGNYLKDIKSMFQTHNSHLEDEKSVKTTSGPQLQDLTSVEAIPDSECEDANLDDFTLHSRTEEFKAIGLVPGIQLKSSLEMQGDNSVPFALGPLCPKLHLQVGKHEELTSESQIQDSKFVEKTSCLKIQSLKSAKETTEPEMQHVKSANLIPKLKRQVVKSANAARRQKPQGVQSIDLAPRQQFHGMEPMNLTPGSQKDSELSGISLAQQYGNSEQLRKGTKSEDGLYLELIPKPIINSSKLTQQPEQLQVKPLELTSEAQLQDMTTLISKQESPFKSRNSVQWTPKSELEGVKSLGLNVGSQAQGVQSADSMSLVNSRDTKSSGLTLVPQTQGTTFTEFNIQPQLQRGKNPELNPGPQLQKEKLFVSASAPPLQDMKTVATSQDLQLGSMESSQWMPVLGFQGMNSLLGFGSQSQPINPIEWKPLLQLKDVTSSLLTPSSKFQYHEPQVDLNRCLQFRDMKSCDLALTSEPCDVKSIMSKPMLQLQDEKSPEFNPRSHPQEVKLIQSCLGAQLKGVKSPMATEESLFPGLKAAILNQRLQLPSNKTTGLNSSLYLKSMKTSESTLQKNLQGVKSEEFNSVQGLKPSKKPFEAESQDIVLTGLNTHSQLQSLPFSKENTGTNIQGLKSKDVNIGSLLQGMKCSERTSEIKLQGAKSKECCHGTRLQVVKSSELILGPTLQDMKLEFSPESQLKGLTSSRIIPDTKLQDTESKKFKPEPQLQGAEYSKLKLGAELQKIKSVEYKSGPQLQDIKSSELITGIQLDDVKSMSHRPERQSQRVKSFESLLREKLQGVRSVELKFSPVSQDKKSSGLTLRKNFPGTKSVESRPDPQLENIKCSELIMGIKLRDTKSTGFRSRSHFQGIKPAEVIPQSKFQEVKSVLNSGPQSKKPESMKLQIKNSTEVSHGPEFQVAKLSGLALESKIHNKIPSELTAGKQWQDEKPYTVNPWPDLQNLNFMFNPGPHLQHTNSSELCKETKLQDMKLLKFAFNQQLKNTKSSQLCLGTKLQDMKSLDLQSIRSELNLESKPPDIKSKTFCLGHLQDMTLSALIPDPKLQYPDSLEYNPVKQLQAMNCSELTAASKLEGMKSSELNPETEIQSEPFQVCTPEQQSQDLKSGFIAESWSFGVVPTGSSVGPQMQGSLSSALYPRSESQCINPMEYIHTPPTQDVKLLELTLGTKCKGITSSELNPETEIQSKPLMVCSPEHLQSVNSSELTSETKCQDTRFEGNLGTKIQSEISKMCSPGPQRQGLRPGSISETQFLHEAGRSCSPGPQTQCVNSSMLNQGSKSQCVNSVEYTHAPPLQGINSFELTSGAKCKCIKSSDLNQMSELKGTRSSIFDFAQFLHNIKCEMTPGTKLQGTASMEINSDRQPRGVNPSELNSLSERLCVNSITFNVGPDMQGTKPSDSNPGSESQGESILLNSEPHLHDVKSSELASGTKFPEVECLENNPWSQQQVVQSVFTSGVESGVSAPGVTHEEVKSEKVKNEALACSTNSGKLTSGCEMQGIKSEVSTHESGFQKVKPMQLSPGSNPQRVNCRKFPSHRRQHRVRSVASDSESTFPGAKSLGLKVGRRPQDVNSKKLNPCFRHKSMVLESNLCSQDVKSIKSDFCSQPQSFSEFPSCPSPQCVNSEISVPEPCHQDIQSVELIPESQQWSTRQELHSGWENMKSVASAPEPTKKLLSGPMMTSVKISNLSLESQNQQFQGVKSLEVTPESNLQSIKHVALSSVSLQQAPKSVKSAPGSLLQIMESVDSNPRTSCQMVDSFKTSLRPKHQVIDYKEMILKPRNQVIKSMNLVTPVYQVTEASDTAQRLECQSTKSVKKSVELTPNSSHKFMEPLESPLELDQKVPEFTNLTPMLGDQGLSPLENSNQIPEILNLLSQKTWPKVKDLGELYKRPLQQVVESEGMTPQLHITETLEFASEVRPHMEEFLGMALKTKSTSKATRYLKRSSRPYPQVIGAIEITSGKRAQREESVTLFTKPSNHVPEFSEMIPVLIQHVPEPVGLTSKTGLQMKEPMKLNLKSQDHVESSGLGYQVLEYVDLTPKQCTQKEESLELPPKQTSQLEGNIDSLQPISVTWKQGEGSMRPTQLQMQSMKSSERAPGPLDQTSPKSLEKITRPTKTQLQVTQQIEVVIRPPEKVVEYVKVTPGPPLQVVNSVPLVPESTSQMAGYAESSKPQKVRPSEYMSGIWLQNAKSKKLTTEPTHLILETTELAGFQIVKTVLNPEPPLQIANSEELTPRPMPQVVELKGDALGTGIKVIDCLDLLPTSYIKKLAQPPRSNAEVKSAQFTSQPTPPFSTPTVLTYEEQFQTVNSIGKKTGPSQVMEPVGLNLGQVCQNRESEELISGELQVENYFSRFLYSSSNSFISNSAKTSFELGELWDSEDPEVARTLNIKNLRRNILHPGESFLTPEMIQSSIHSLAFHDQFYDMTETTQSEIPRIDVLSKERTKRKQVEEIENSFQSLFQHLPQRQRSPSKAYQAGSGARRGLSSSFLGRKQNVWENHSQRQRLPRKYLSTMLMLGNVLGTNMERTLCPSTSLMERTTASACQSIHNLFGIPTELMEFSQSLLEKARGAISQPSVVKHYIQRHTSFHSDEKGLALKMWTRSSLSSIIQQYCRSQVRIKERNPEPCNIPQETIQHIPVSYKECQLPVSVKSGSSSLNLLFVSKDPILMGESVSSHDSQTRIIESQHSLKSSYLSQSKNDFSEQFQLLQDLQLKIAAKLLRCQIPHDVPPPLASGLVLKYPICLQCGRCSGFNCCHKLQATFGPYLLIYPQLHLVSTPEGHGEIRLHLGFRLRTGKRPQVPKYHRRDTSGTPRSSKSPSLRKTKIYTQASKSPTSTIDFQSEHSQYSPIHTGTSQRQRGIPILVGKTGTGELGHYESTLVQSLPETDSENSQYRKRAKGKIRKTPHSRYSKKNAKGSKTSSTKSYINNKTTVQRPSRELPTQLRKTKSGTSQTTTPLKRQPINSPQPRFIQLLFKGIKQAFQTAHRFVALVGQKPEDSRRPDHLWPSKKYYPRQKNVDYRSVKATTKKISIVKLRSTDSTTKQENMLWEETKQLRSAQQPKSDSSFQSRLICQPKSTASQKSTISKTNSSKNSEHPRMAQNDSSNKIKKNYRNETPSHKSKNSKTGTRDQVQERVLHGSAVRKTSQFKEKPTHKEQNHTGVCRDRNPYSPSERSQNNLSDRSHLSVSGGNHPSPSQRSQKSPCERKCRSPSERRCRSPSERRCRSSSERRGRNPSEKTYPTPSEKNHPGSYEKRQHKLSEKNHRNPSERSQPSNSEKSGPSYSGRSGHSQSGKSQHSHSERSRHSRSEKSEHSHSERSRRSHSGKRGHSQSEKTPASSSVKTLHSSSQERVKSNGPKERPRHLLFKDVKSHSKLSSGASPPKPKAGQSQRPAARSCPLNP</sequence>
<keyword evidence="3" id="KW-1185">Reference proteome</keyword>
<feature type="compositionally biased region" description="Polar residues" evidence="1">
    <location>
        <begin position="5192"/>
        <end position="5225"/>
    </location>
</feature>
<feature type="region of interest" description="Disordered" evidence="1">
    <location>
        <begin position="4489"/>
        <end position="4510"/>
    </location>
</feature>
<feature type="compositionally biased region" description="Polar residues" evidence="1">
    <location>
        <begin position="4833"/>
        <end position="4842"/>
    </location>
</feature>